<dbReference type="GO" id="GO:0008270">
    <property type="term" value="F:zinc ion binding"/>
    <property type="evidence" value="ECO:0007669"/>
    <property type="project" value="UniProtKB-KW"/>
</dbReference>
<dbReference type="PANTHER" id="PTHR12506">
    <property type="entry name" value="PROTEIN PHOSPHATASE RELATED"/>
    <property type="match status" value="1"/>
</dbReference>
<dbReference type="GO" id="GO:0003677">
    <property type="term" value="F:DNA binding"/>
    <property type="evidence" value="ECO:0007669"/>
    <property type="project" value="UniProtKB-KW"/>
</dbReference>
<dbReference type="PANTHER" id="PTHR12506:SF20">
    <property type="entry name" value="ZINC FINGER CCCH DOMAIN-CONTAINING PROTEIN 67"/>
    <property type="match status" value="1"/>
</dbReference>
<accession>A0A835UA14</accession>
<dbReference type="InterPro" id="IPR036855">
    <property type="entry name" value="Znf_CCCH_sf"/>
</dbReference>
<sequence length="445" mass="49975">MHNNKAYLTCAKLGYSSNEPSSSSCLFRLFCPLFVLVFRQGHFFLLPCEMSVMGLIDEQMTEFEERGSFGSTLFTAAAAEAVGHGLNGLRLMERPRRWLPAGRNADGEVAEGAQFPLRPSEPDCAYYLRTGYCKFGSHCRFNHPREKRAVQITEESDNGFLKEDQCKFYYMPGGCRFGETCRYSHSIGKTEGVPVELNVLGLPVRPGGRECPYYMRTGICKYSASCKYHHPEPSNLDGLHVLGYQSGSSFQSTVGFSQPETSQLVTSAPNDCHPGVSKPYVPVMSFSEWLNQFANQNAYRDSNQCNLMKRTSSHPRPVDAPFHLKGKDNAKEITESELQNGIKCDGFKLSHDCMPYHAKFNPSKLETCLLSSIGLPLRPVEPVCIFYDRFGICKFGPACKFDHPVNHNSAQSVQAASRMIIRPKEEGSMEGRKLYRPRSFCCRRS</sequence>
<protein>
    <recommendedName>
        <fullName evidence="6">C3H1-type domain-containing protein</fullName>
    </recommendedName>
</protein>
<organism evidence="7 8">
    <name type="scientific">Vanilla planifolia</name>
    <name type="common">Vanilla</name>
    <dbReference type="NCBI Taxonomy" id="51239"/>
    <lineage>
        <taxon>Eukaryota</taxon>
        <taxon>Viridiplantae</taxon>
        <taxon>Streptophyta</taxon>
        <taxon>Embryophyta</taxon>
        <taxon>Tracheophyta</taxon>
        <taxon>Spermatophyta</taxon>
        <taxon>Magnoliopsida</taxon>
        <taxon>Liliopsida</taxon>
        <taxon>Asparagales</taxon>
        <taxon>Orchidaceae</taxon>
        <taxon>Vanilloideae</taxon>
        <taxon>Vanilleae</taxon>
        <taxon>Vanilla</taxon>
    </lineage>
</organism>
<evidence type="ECO:0000256" key="1">
    <source>
        <dbReference type="ARBA" id="ARBA00022723"/>
    </source>
</evidence>
<dbReference type="AlphaFoldDB" id="A0A835UA14"/>
<keyword evidence="3 5" id="KW-0862">Zinc</keyword>
<feature type="zinc finger region" description="C3H1-type" evidence="5">
    <location>
        <begin position="118"/>
        <end position="146"/>
    </location>
</feature>
<feature type="zinc finger region" description="C3H1-type" evidence="5">
    <location>
        <begin position="378"/>
        <end position="406"/>
    </location>
</feature>
<evidence type="ECO:0000313" key="7">
    <source>
        <dbReference type="EMBL" id="KAG0453728.1"/>
    </source>
</evidence>
<feature type="domain" description="C3H1-type" evidence="6">
    <location>
        <begin position="205"/>
        <end position="233"/>
    </location>
</feature>
<keyword evidence="2 5" id="KW-0863">Zinc-finger</keyword>
<feature type="domain" description="C3H1-type" evidence="6">
    <location>
        <begin position="118"/>
        <end position="146"/>
    </location>
</feature>
<evidence type="ECO:0000313" key="8">
    <source>
        <dbReference type="Proteomes" id="UP000639772"/>
    </source>
</evidence>
<evidence type="ECO:0000256" key="3">
    <source>
        <dbReference type="ARBA" id="ARBA00022833"/>
    </source>
</evidence>
<dbReference type="InterPro" id="IPR050974">
    <property type="entry name" value="Plant_ZF_CCCH"/>
</dbReference>
<gene>
    <name evidence="7" type="ORF">HPP92_025032</name>
</gene>
<evidence type="ECO:0000256" key="5">
    <source>
        <dbReference type="PROSITE-ProRule" id="PRU00723"/>
    </source>
</evidence>
<dbReference type="Gene3D" id="4.10.1000.10">
    <property type="entry name" value="Zinc finger, CCCH-type"/>
    <property type="match status" value="2"/>
</dbReference>
<dbReference type="PROSITE" id="PS50103">
    <property type="entry name" value="ZF_C3H1"/>
    <property type="match status" value="4"/>
</dbReference>
<feature type="zinc finger region" description="C3H1-type" evidence="5">
    <location>
        <begin position="160"/>
        <end position="188"/>
    </location>
</feature>
<proteinExistence type="predicted"/>
<keyword evidence="4" id="KW-0238">DNA-binding</keyword>
<evidence type="ECO:0000256" key="4">
    <source>
        <dbReference type="ARBA" id="ARBA00023125"/>
    </source>
</evidence>
<reference evidence="7 8" key="1">
    <citation type="journal article" date="2020" name="Nat. Food">
        <title>A phased Vanilla planifolia genome enables genetic improvement of flavour and production.</title>
        <authorList>
            <person name="Hasing T."/>
            <person name="Tang H."/>
            <person name="Brym M."/>
            <person name="Khazi F."/>
            <person name="Huang T."/>
            <person name="Chambers A.H."/>
        </authorList>
    </citation>
    <scope>NUCLEOTIDE SEQUENCE [LARGE SCALE GENOMIC DNA]</scope>
    <source>
        <tissue evidence="7">Leaf</tissue>
    </source>
</reference>
<dbReference type="InterPro" id="IPR000571">
    <property type="entry name" value="Znf_CCCH"/>
</dbReference>
<feature type="domain" description="C3H1-type" evidence="6">
    <location>
        <begin position="160"/>
        <end position="188"/>
    </location>
</feature>
<feature type="domain" description="C3H1-type" evidence="6">
    <location>
        <begin position="378"/>
        <end position="406"/>
    </location>
</feature>
<evidence type="ECO:0000259" key="6">
    <source>
        <dbReference type="PROSITE" id="PS50103"/>
    </source>
</evidence>
<evidence type="ECO:0000256" key="2">
    <source>
        <dbReference type="ARBA" id="ARBA00022771"/>
    </source>
</evidence>
<keyword evidence="1 5" id="KW-0479">Metal-binding</keyword>
<comment type="caution">
    <text evidence="7">The sequence shown here is derived from an EMBL/GenBank/DDBJ whole genome shotgun (WGS) entry which is preliminary data.</text>
</comment>
<dbReference type="OrthoDB" id="411372at2759"/>
<dbReference type="SUPFAM" id="SSF90229">
    <property type="entry name" value="CCCH zinc finger"/>
    <property type="match status" value="4"/>
</dbReference>
<dbReference type="EMBL" id="JADCNM010000014">
    <property type="protein sequence ID" value="KAG0453728.1"/>
    <property type="molecule type" value="Genomic_DNA"/>
</dbReference>
<dbReference type="GO" id="GO:0003729">
    <property type="term" value="F:mRNA binding"/>
    <property type="evidence" value="ECO:0007669"/>
    <property type="project" value="UniProtKB-ARBA"/>
</dbReference>
<dbReference type="SMART" id="SM00356">
    <property type="entry name" value="ZnF_C3H1"/>
    <property type="match status" value="4"/>
</dbReference>
<name>A0A835UA14_VANPL</name>
<dbReference type="Proteomes" id="UP000639772">
    <property type="component" value="Unassembled WGS sequence"/>
</dbReference>
<feature type="zinc finger region" description="C3H1-type" evidence="5">
    <location>
        <begin position="205"/>
        <end position="233"/>
    </location>
</feature>
<dbReference type="Pfam" id="PF00642">
    <property type="entry name" value="zf-CCCH"/>
    <property type="match status" value="4"/>
</dbReference>